<evidence type="ECO:0000313" key="1">
    <source>
        <dbReference type="EMBL" id="KZS10771.1"/>
    </source>
</evidence>
<evidence type="ECO:0000313" key="2">
    <source>
        <dbReference type="Proteomes" id="UP000076858"/>
    </source>
</evidence>
<keyword evidence="2" id="KW-1185">Reference proteome</keyword>
<dbReference type="AlphaFoldDB" id="A0A164TUR2"/>
<accession>A0A164TUR2</accession>
<dbReference type="EMBL" id="LRGB01001725">
    <property type="protein sequence ID" value="KZS10771.1"/>
    <property type="molecule type" value="Genomic_DNA"/>
</dbReference>
<organism evidence="1 2">
    <name type="scientific">Daphnia magna</name>
    <dbReference type="NCBI Taxonomy" id="35525"/>
    <lineage>
        <taxon>Eukaryota</taxon>
        <taxon>Metazoa</taxon>
        <taxon>Ecdysozoa</taxon>
        <taxon>Arthropoda</taxon>
        <taxon>Crustacea</taxon>
        <taxon>Branchiopoda</taxon>
        <taxon>Diplostraca</taxon>
        <taxon>Cladocera</taxon>
        <taxon>Anomopoda</taxon>
        <taxon>Daphniidae</taxon>
        <taxon>Daphnia</taxon>
    </lineage>
</organism>
<protein>
    <submittedName>
        <fullName evidence="1">Uncharacterized protein</fullName>
    </submittedName>
</protein>
<dbReference type="Proteomes" id="UP000076858">
    <property type="component" value="Unassembled WGS sequence"/>
</dbReference>
<reference evidence="1 2" key="1">
    <citation type="submission" date="2016-03" db="EMBL/GenBank/DDBJ databases">
        <title>EvidentialGene: Evidence-directed Construction of Genes on Genomes.</title>
        <authorList>
            <person name="Gilbert D.G."/>
            <person name="Choi J.-H."/>
            <person name="Mockaitis K."/>
            <person name="Colbourne J."/>
            <person name="Pfrender M."/>
        </authorList>
    </citation>
    <scope>NUCLEOTIDE SEQUENCE [LARGE SCALE GENOMIC DNA]</scope>
    <source>
        <strain evidence="1 2">Xinb3</strain>
        <tissue evidence="1">Complete organism</tissue>
    </source>
</reference>
<comment type="caution">
    <text evidence="1">The sequence shown here is derived from an EMBL/GenBank/DDBJ whole genome shotgun (WGS) entry which is preliminary data.</text>
</comment>
<proteinExistence type="predicted"/>
<gene>
    <name evidence="1" type="ORF">APZ42_024704</name>
</gene>
<sequence length="49" mass="5904">MHNNAWPVTWYLTPPCPSFEENATQWHKQSITAMEKFRTCRFECSQWIA</sequence>
<name>A0A164TUR2_9CRUS</name>